<dbReference type="EMBL" id="JBIPKE010000014">
    <property type="protein sequence ID" value="MFH6983058.1"/>
    <property type="molecule type" value="Genomic_DNA"/>
</dbReference>
<feature type="domain" description="NAD(P)-binding" evidence="1">
    <location>
        <begin position="9"/>
        <end position="145"/>
    </location>
</feature>
<protein>
    <submittedName>
        <fullName evidence="2">NAD(P)H-binding protein</fullName>
    </submittedName>
</protein>
<dbReference type="InterPro" id="IPR036291">
    <property type="entry name" value="NAD(P)-bd_dom_sf"/>
</dbReference>
<dbReference type="Proteomes" id="UP001610063">
    <property type="component" value="Unassembled WGS sequence"/>
</dbReference>
<dbReference type="Gene3D" id="3.40.50.720">
    <property type="entry name" value="NAD(P)-binding Rossmann-like Domain"/>
    <property type="match status" value="1"/>
</dbReference>
<dbReference type="RefSeq" id="WP_395416642.1">
    <property type="nucleotide sequence ID" value="NZ_JBIPKE010000014.1"/>
</dbReference>
<reference evidence="2 3" key="1">
    <citation type="journal article" date="2013" name="Int. J. Syst. Evol. Microbiol.">
        <title>Marinoscillum luteum sp. nov., isolated from marine sediment.</title>
        <authorList>
            <person name="Cha I.T."/>
            <person name="Park S.J."/>
            <person name="Kim S.J."/>
            <person name="Kim J.G."/>
            <person name="Jung M.Y."/>
            <person name="Shin K.S."/>
            <person name="Kwon K.K."/>
            <person name="Yang S.H."/>
            <person name="Seo Y.S."/>
            <person name="Rhee S.K."/>
        </authorList>
    </citation>
    <scope>NUCLEOTIDE SEQUENCE [LARGE SCALE GENOMIC DNA]</scope>
    <source>
        <strain evidence="2 3">KCTC 23939</strain>
    </source>
</reference>
<accession>A0ABW7N650</accession>
<name>A0ABW7N650_9BACT</name>
<sequence length="458" mass="51525">MKPTIAIAGATGFIGRWFIASYAHKYNIVALSRNDMEPPAGEGVVWKKVDLYSVRSTTEAIRGADYALYLVHSMQPSTRLNQSHFEDTDLLLADNFSRAAETVGLKQIIFMGGILPKDESQLSTHLRSRYEVELTLGSRSAALTALRAGIIVGPGGSSFEIIEKLVTRLPVMLCPEWTKSETQPVALADVLEVIDYCFGNAKAYDEAIEIGTTEQNTYMGMLRTTAKMLGKRRFIRSVPVFSLGLSKLWVAVFSDSSTTFVSPLIESLRHKMTVEEHPLINALGLKYKTFEEAVEFTLKNADKVPQLPKSVPGIRAKNTVRSVQRLSNPGGKSAEWVAKAYLTWLPDAFRYLIKVNEDADLVSFQLFGMVLLKLRYATERSDEERQVFYIVGGLLAGKEGYGWLEFRSVLEGRYIVAAIHEFVPRLPWYLYVNSQALLHLWVMNRFGKFLSRQQRTEI</sequence>
<evidence type="ECO:0000259" key="1">
    <source>
        <dbReference type="Pfam" id="PF13460"/>
    </source>
</evidence>
<evidence type="ECO:0000313" key="2">
    <source>
        <dbReference type="EMBL" id="MFH6983058.1"/>
    </source>
</evidence>
<proteinExistence type="predicted"/>
<keyword evidence="3" id="KW-1185">Reference proteome</keyword>
<dbReference type="Pfam" id="PF13460">
    <property type="entry name" value="NAD_binding_10"/>
    <property type="match status" value="1"/>
</dbReference>
<evidence type="ECO:0000313" key="3">
    <source>
        <dbReference type="Proteomes" id="UP001610063"/>
    </source>
</evidence>
<organism evidence="2 3">
    <name type="scientific">Marinoscillum luteum</name>
    <dbReference type="NCBI Taxonomy" id="861051"/>
    <lineage>
        <taxon>Bacteria</taxon>
        <taxon>Pseudomonadati</taxon>
        <taxon>Bacteroidota</taxon>
        <taxon>Cytophagia</taxon>
        <taxon>Cytophagales</taxon>
        <taxon>Reichenbachiellaceae</taxon>
        <taxon>Marinoscillum</taxon>
    </lineage>
</organism>
<dbReference type="SUPFAM" id="SSF51735">
    <property type="entry name" value="NAD(P)-binding Rossmann-fold domains"/>
    <property type="match status" value="1"/>
</dbReference>
<dbReference type="InterPro" id="IPR016040">
    <property type="entry name" value="NAD(P)-bd_dom"/>
</dbReference>
<gene>
    <name evidence="2" type="ORF">ACHKAR_06390</name>
</gene>
<comment type="caution">
    <text evidence="2">The sequence shown here is derived from an EMBL/GenBank/DDBJ whole genome shotgun (WGS) entry which is preliminary data.</text>
</comment>